<dbReference type="Proteomes" id="UP000606274">
    <property type="component" value="Unassembled WGS sequence"/>
</dbReference>
<protein>
    <recommendedName>
        <fullName evidence="3">Ig-like domain-containing protein</fullName>
    </recommendedName>
</protein>
<accession>A0A8T0AXY5</accession>
<name>A0A8T0AXY5_SILME</name>
<reference evidence="1" key="1">
    <citation type="submission" date="2020-08" db="EMBL/GenBank/DDBJ databases">
        <title>Chromosome-level assembly of Southern catfish (Silurus meridionalis) provides insights into visual adaptation to the nocturnal and benthic lifestyles.</title>
        <authorList>
            <person name="Zhang Y."/>
            <person name="Wang D."/>
            <person name="Peng Z."/>
        </authorList>
    </citation>
    <scope>NUCLEOTIDE SEQUENCE</scope>
    <source>
        <strain evidence="1">SWU-2019-XX</strain>
        <tissue evidence="1">Muscle</tissue>
    </source>
</reference>
<keyword evidence="2" id="KW-1185">Reference proteome</keyword>
<organism evidence="1 2">
    <name type="scientific">Silurus meridionalis</name>
    <name type="common">Southern catfish</name>
    <name type="synonym">Silurus soldatovi meridionalis</name>
    <dbReference type="NCBI Taxonomy" id="175797"/>
    <lineage>
        <taxon>Eukaryota</taxon>
        <taxon>Metazoa</taxon>
        <taxon>Chordata</taxon>
        <taxon>Craniata</taxon>
        <taxon>Vertebrata</taxon>
        <taxon>Euteleostomi</taxon>
        <taxon>Actinopterygii</taxon>
        <taxon>Neopterygii</taxon>
        <taxon>Teleostei</taxon>
        <taxon>Ostariophysi</taxon>
        <taxon>Siluriformes</taxon>
        <taxon>Siluridae</taxon>
        <taxon>Silurus</taxon>
    </lineage>
</organism>
<evidence type="ECO:0000313" key="1">
    <source>
        <dbReference type="EMBL" id="KAF7698369.1"/>
    </source>
</evidence>
<evidence type="ECO:0008006" key="3">
    <source>
        <dbReference type="Google" id="ProtNLM"/>
    </source>
</evidence>
<sequence>MILSSAERNDSGTYMLDTFDEEGTAADSYILQLRIEAEVTTVNLWYTCLSSEGMKVYCSADGDNITYSWTSNLHPLAQLENGTNNHTLSKEHNGKVTCFIENHVSHHHNTTVLHQCSSESIFY</sequence>
<comment type="caution">
    <text evidence="1">The sequence shown here is derived from an EMBL/GenBank/DDBJ whole genome shotgun (WGS) entry which is preliminary data.</text>
</comment>
<dbReference type="Gene3D" id="2.60.40.10">
    <property type="entry name" value="Immunoglobulins"/>
    <property type="match status" value="1"/>
</dbReference>
<dbReference type="EMBL" id="JABFDY010000014">
    <property type="protein sequence ID" value="KAF7698369.1"/>
    <property type="molecule type" value="Genomic_DNA"/>
</dbReference>
<dbReference type="AlphaFoldDB" id="A0A8T0AXY5"/>
<dbReference type="InterPro" id="IPR013783">
    <property type="entry name" value="Ig-like_fold"/>
</dbReference>
<gene>
    <name evidence="1" type="ORF">HF521_004879</name>
</gene>
<proteinExistence type="predicted"/>
<evidence type="ECO:0000313" key="2">
    <source>
        <dbReference type="Proteomes" id="UP000606274"/>
    </source>
</evidence>